<organism evidence="2 3">
    <name type="scientific">Plasmodium vivax Mauritania I</name>
    <dbReference type="NCBI Taxonomy" id="1035515"/>
    <lineage>
        <taxon>Eukaryota</taxon>
        <taxon>Sar</taxon>
        <taxon>Alveolata</taxon>
        <taxon>Apicomplexa</taxon>
        <taxon>Aconoidasida</taxon>
        <taxon>Haemosporida</taxon>
        <taxon>Plasmodiidae</taxon>
        <taxon>Plasmodium</taxon>
        <taxon>Plasmodium (Plasmodium)</taxon>
    </lineage>
</organism>
<feature type="compositionally biased region" description="Basic and acidic residues" evidence="1">
    <location>
        <begin position="172"/>
        <end position="195"/>
    </location>
</feature>
<feature type="compositionally biased region" description="Basic residues" evidence="1">
    <location>
        <begin position="312"/>
        <end position="322"/>
    </location>
</feature>
<protein>
    <submittedName>
        <fullName evidence="2">Uncharacterized protein</fullName>
    </submittedName>
</protein>
<proteinExistence type="predicted"/>
<feature type="compositionally biased region" description="Basic and acidic residues" evidence="1">
    <location>
        <begin position="258"/>
        <end position="281"/>
    </location>
</feature>
<evidence type="ECO:0000256" key="1">
    <source>
        <dbReference type="SAM" id="MobiDB-lite"/>
    </source>
</evidence>
<reference evidence="2 3" key="1">
    <citation type="submission" date="2011-08" db="EMBL/GenBank/DDBJ databases">
        <title>The Genome Sequence of Plasmodium vivax Mauritania I.</title>
        <authorList>
            <consortium name="The Broad Institute Genome Sequencing Platform"/>
            <consortium name="The Broad Institute Genome Sequencing Center for Infectious Disease"/>
            <person name="Neafsey D."/>
            <person name="Carlton J."/>
            <person name="Barnwell J."/>
            <person name="Collins W."/>
            <person name="Escalante A."/>
            <person name="Mullikin J."/>
            <person name="Saul A."/>
            <person name="Guigo R."/>
            <person name="Camara F."/>
            <person name="Young S.K."/>
            <person name="Zeng Q."/>
            <person name="Gargeya S."/>
            <person name="Fitzgerald M."/>
            <person name="Haas B."/>
            <person name="Abouelleil A."/>
            <person name="Alvarado L."/>
            <person name="Arachchi H.M."/>
            <person name="Berlin A."/>
            <person name="Brown A."/>
            <person name="Chapman S.B."/>
            <person name="Chen Z."/>
            <person name="Dunbar C."/>
            <person name="Freedman E."/>
            <person name="Gearin G."/>
            <person name="Gellesch M."/>
            <person name="Goldberg J."/>
            <person name="Griggs A."/>
            <person name="Gujja S."/>
            <person name="Heiman D."/>
            <person name="Howarth C."/>
            <person name="Larson L."/>
            <person name="Lui A."/>
            <person name="MacDonald P.J.P."/>
            <person name="Montmayeur A."/>
            <person name="Murphy C."/>
            <person name="Neiman D."/>
            <person name="Pearson M."/>
            <person name="Priest M."/>
            <person name="Roberts A."/>
            <person name="Saif S."/>
            <person name="Shea T."/>
            <person name="Shenoy N."/>
            <person name="Sisk P."/>
            <person name="Stolte C."/>
            <person name="Sykes S."/>
            <person name="Wortman J."/>
            <person name="Nusbaum C."/>
            <person name="Birren B."/>
        </authorList>
    </citation>
    <scope>NUCLEOTIDE SEQUENCE [LARGE SCALE GENOMIC DNA]</scope>
    <source>
        <strain evidence="2 3">Mauritania I</strain>
    </source>
</reference>
<name>A0A0J9THB9_PLAVI</name>
<feature type="compositionally biased region" description="Basic residues" evidence="1">
    <location>
        <begin position="154"/>
        <end position="167"/>
    </location>
</feature>
<feature type="region of interest" description="Disordered" evidence="1">
    <location>
        <begin position="253"/>
        <end position="322"/>
    </location>
</feature>
<evidence type="ECO:0000313" key="2">
    <source>
        <dbReference type="EMBL" id="KMZ94411.1"/>
    </source>
</evidence>
<gene>
    <name evidence="2" type="ORF">PVMG_01769</name>
</gene>
<sequence>MARGTRTNCHSMGSFKCEDAPSSGSMTTTCGCLHKVAKKRNPICDCRCGHMPNCNQCRLYDLFRRNNRALSEAYFTLLMNSCGNDFHRRGSNQLRMDNMVPSDRPPDEACKVVNVRNVLDNQLASNYIDVDASPQWVRGSLPDCAVGSGDGKKEKHTRKQERKRKGVSRLNGEVDHSNDGPPREEDPRGDERETVQRVAPGKSSHLFCEANKFGNSNGSEQGRRVYHVSSKDEQICVFPQEEQNSLEGIIMGSTSSMRSEDRNVDRPSQESSKDYHCHRSADGSNPNDAPPNRKKKKEKNSSSQKEFSGTNKQKRKKKKKKILNVQKYYESNSSNLFWSDLRNLGIPQVEQLTGVAEMTQVERLTQVEQLTHAMHAGGGSREDGPIQDNQFGNVNLQSTHIKKYELRTKRKVKYAWPSIIKKLRRDDSRLVYDPFLYNSTWRIKKA</sequence>
<feature type="region of interest" description="Disordered" evidence="1">
    <location>
        <begin position="143"/>
        <end position="221"/>
    </location>
</feature>
<dbReference type="PROSITE" id="PS51257">
    <property type="entry name" value="PROKAR_LIPOPROTEIN"/>
    <property type="match status" value="1"/>
</dbReference>
<dbReference type="AlphaFoldDB" id="A0A0J9THB9"/>
<dbReference type="Proteomes" id="UP000053776">
    <property type="component" value="Unassembled WGS sequence"/>
</dbReference>
<evidence type="ECO:0000313" key="3">
    <source>
        <dbReference type="Proteomes" id="UP000053776"/>
    </source>
</evidence>
<accession>A0A0J9THB9</accession>
<dbReference type="EMBL" id="KQ235019">
    <property type="protein sequence ID" value="KMZ94411.1"/>
    <property type="molecule type" value="Genomic_DNA"/>
</dbReference>
<dbReference type="OrthoDB" id="387381at2759"/>